<dbReference type="InterPro" id="IPR032716">
    <property type="entry name" value="ACC_epsilon"/>
</dbReference>
<keyword evidence="3" id="KW-1185">Reference proteome</keyword>
<evidence type="ECO:0000313" key="3">
    <source>
        <dbReference type="Proteomes" id="UP001501423"/>
    </source>
</evidence>
<gene>
    <name evidence="2" type="ORF">GCM10010478_64450</name>
</gene>
<dbReference type="RefSeq" id="WP_346091253.1">
    <property type="nucleotide sequence ID" value="NZ_BAAAVA010000143.1"/>
</dbReference>
<accession>A0ABP6K1Q1</accession>
<dbReference type="EMBL" id="BAAAVA010000143">
    <property type="protein sequence ID" value="GAA2955523.1"/>
    <property type="molecule type" value="Genomic_DNA"/>
</dbReference>
<reference evidence="3" key="1">
    <citation type="journal article" date="2019" name="Int. J. Syst. Evol. Microbiol.">
        <title>The Global Catalogue of Microorganisms (GCM) 10K type strain sequencing project: providing services to taxonomists for standard genome sequencing and annotation.</title>
        <authorList>
            <consortium name="The Broad Institute Genomics Platform"/>
            <consortium name="The Broad Institute Genome Sequencing Center for Infectious Disease"/>
            <person name="Wu L."/>
            <person name="Ma J."/>
        </authorList>
    </citation>
    <scope>NUCLEOTIDE SEQUENCE [LARGE SCALE GENOMIC DNA]</scope>
    <source>
        <strain evidence="3">JCM 9650</strain>
    </source>
</reference>
<dbReference type="Pfam" id="PF13822">
    <property type="entry name" value="ACC_epsilon"/>
    <property type="match status" value="1"/>
</dbReference>
<feature type="region of interest" description="Disordered" evidence="1">
    <location>
        <begin position="42"/>
        <end position="77"/>
    </location>
</feature>
<comment type="caution">
    <text evidence="2">The sequence shown here is derived from an EMBL/GenBank/DDBJ whole genome shotgun (WGS) entry which is preliminary data.</text>
</comment>
<evidence type="ECO:0000256" key="1">
    <source>
        <dbReference type="SAM" id="MobiDB-lite"/>
    </source>
</evidence>
<sequence length="77" mass="7861">MGDPDRGAPAGQGEFALRIVRGQPGEEDIAALLAVLLALRTGGGGRAGRAPPDVSGRWRGPRRRPGVAPRPALTSGP</sequence>
<name>A0ABP6K1Q1_9ACTN</name>
<evidence type="ECO:0008006" key="4">
    <source>
        <dbReference type="Google" id="ProtNLM"/>
    </source>
</evidence>
<evidence type="ECO:0000313" key="2">
    <source>
        <dbReference type="EMBL" id="GAA2955523.1"/>
    </source>
</evidence>
<protein>
    <recommendedName>
        <fullName evidence="4">Acyl-CoA carboxylase subunit epsilon</fullName>
    </recommendedName>
</protein>
<organism evidence="2 3">
    <name type="scientific">Streptomyces erythrogriseus</name>
    <dbReference type="NCBI Taxonomy" id="284027"/>
    <lineage>
        <taxon>Bacteria</taxon>
        <taxon>Bacillati</taxon>
        <taxon>Actinomycetota</taxon>
        <taxon>Actinomycetes</taxon>
        <taxon>Kitasatosporales</taxon>
        <taxon>Streptomycetaceae</taxon>
        <taxon>Streptomyces</taxon>
        <taxon>Streptomyces griseoincarnatus group</taxon>
    </lineage>
</organism>
<proteinExistence type="predicted"/>
<dbReference type="Proteomes" id="UP001501423">
    <property type="component" value="Unassembled WGS sequence"/>
</dbReference>